<comment type="similarity">
    <text evidence="2">Belongs to the FAD-dependent glycerol-3-phosphate dehydrogenase family.</text>
</comment>
<dbReference type="InterPro" id="IPR000447">
    <property type="entry name" value="G3P_DH_FAD-dep"/>
</dbReference>
<evidence type="ECO:0000256" key="2">
    <source>
        <dbReference type="ARBA" id="ARBA00007330"/>
    </source>
</evidence>
<dbReference type="InterPro" id="IPR031656">
    <property type="entry name" value="DAO_C"/>
</dbReference>
<keyword evidence="10" id="KW-1185">Reference proteome</keyword>
<organism evidence="9 10">
    <name type="scientific">Arcobacter acticola</name>
    <dbReference type="NCBI Taxonomy" id="1849015"/>
    <lineage>
        <taxon>Bacteria</taxon>
        <taxon>Pseudomonadati</taxon>
        <taxon>Campylobacterota</taxon>
        <taxon>Epsilonproteobacteria</taxon>
        <taxon>Campylobacterales</taxon>
        <taxon>Arcobacteraceae</taxon>
        <taxon>Arcobacter</taxon>
    </lineage>
</organism>
<dbReference type="InterPro" id="IPR036188">
    <property type="entry name" value="FAD/NAD-bd_sf"/>
</dbReference>
<dbReference type="SUPFAM" id="SSF54373">
    <property type="entry name" value="FAD-linked reductases, C-terminal domain"/>
    <property type="match status" value="1"/>
</dbReference>
<feature type="transmembrane region" description="Helical" evidence="6">
    <location>
        <begin position="103"/>
        <end position="121"/>
    </location>
</feature>
<evidence type="ECO:0000256" key="6">
    <source>
        <dbReference type="SAM" id="Phobius"/>
    </source>
</evidence>
<dbReference type="Gene3D" id="3.30.9.10">
    <property type="entry name" value="D-Amino Acid Oxidase, subunit A, domain 2"/>
    <property type="match status" value="1"/>
</dbReference>
<evidence type="ECO:0000313" key="9">
    <source>
        <dbReference type="EMBL" id="QKE28094.1"/>
    </source>
</evidence>
<dbReference type="PRINTS" id="PR01001">
    <property type="entry name" value="FADG3PDH"/>
</dbReference>
<dbReference type="InterPro" id="IPR038299">
    <property type="entry name" value="DAO_C_sf"/>
</dbReference>
<dbReference type="Gene3D" id="3.50.50.60">
    <property type="entry name" value="FAD/NAD(P)-binding domain"/>
    <property type="match status" value="1"/>
</dbReference>
<name>A0A6M8EY65_9BACT</name>
<dbReference type="PANTHER" id="PTHR11985">
    <property type="entry name" value="GLYCEROL-3-PHOSPHATE DEHYDROGENASE"/>
    <property type="match status" value="1"/>
</dbReference>
<dbReference type="Pfam" id="PF01266">
    <property type="entry name" value="DAO"/>
    <property type="match status" value="1"/>
</dbReference>
<dbReference type="PROSITE" id="PS00978">
    <property type="entry name" value="FAD_G3PDH_2"/>
    <property type="match status" value="1"/>
</dbReference>
<sequence length="530" mass="60394">MQLIEENYDIVIIGGGAVGSGILLDATLRGYKAILLEKNDFASGASSKSSKLIHGGVRYLEKAIKGFDKAQYDLVKEGLIERHIFLKNASVISKKIKINIPSFSYITLFYTWIGLFIYKLIAGKKNIGDNSFVNKVLSSLYFPNLKKENLKACLSFYDGSFLDSKMLIALLQTAISKGAIAKNYCEVFEFLYYENKKISGLKYFDKIENKTCEINCSCIINATGANVDNIRALDDKDAQEILALSSGIHIVVSKDFLFSDEALLIPNTSDGRIIFILPYLNHCLIGTTDNKCEYDENIKAKDEEIAYLLDEVNKYFTKPLKKEDILSSWSGIRPLIKNDNKNKTEQIVREHSINISKNGLVSIVGGKWTTYRKMAEDMMDFLVDKNYLEKRKLCETKKYKLLGNEEKHKDLEKLISFYAISKRTKESLITLYGNNATVVLNIASELNNFELIHKDFPYLKAEIIYCVEYEFVKKPIDFLCGRIGLCFVNKEASLDSVDAVCLEIGKLYNWDDERLKKEIAECKEYIYKNF</sequence>
<keyword evidence="4" id="KW-0274">FAD</keyword>
<dbReference type="PANTHER" id="PTHR11985:SF15">
    <property type="entry name" value="GLYCEROL-3-PHOSPHATE DEHYDROGENASE, MITOCHONDRIAL"/>
    <property type="match status" value="1"/>
</dbReference>
<feature type="domain" description="FAD dependent oxidoreductase" evidence="7">
    <location>
        <begin position="9"/>
        <end position="372"/>
    </location>
</feature>
<proteinExistence type="inferred from homology"/>
<accession>A0A6M8EY65</accession>
<evidence type="ECO:0000259" key="8">
    <source>
        <dbReference type="Pfam" id="PF16901"/>
    </source>
</evidence>
<dbReference type="Gene3D" id="1.10.8.870">
    <property type="entry name" value="Alpha-glycerophosphate oxidase, cap domain"/>
    <property type="match status" value="1"/>
</dbReference>
<evidence type="ECO:0000256" key="1">
    <source>
        <dbReference type="ARBA" id="ARBA00001974"/>
    </source>
</evidence>
<evidence type="ECO:0000313" key="10">
    <source>
        <dbReference type="Proteomes" id="UP000503483"/>
    </source>
</evidence>
<gene>
    <name evidence="9" type="ORF">AACT_0901</name>
</gene>
<protein>
    <submittedName>
        <fullName evidence="9">Glycerol-3-phosphate dehydrogenase, GlpA family</fullName>
    </submittedName>
</protein>
<keyword evidence="5" id="KW-0560">Oxidoreductase</keyword>
<evidence type="ECO:0000256" key="5">
    <source>
        <dbReference type="ARBA" id="ARBA00023002"/>
    </source>
</evidence>
<keyword evidence="6" id="KW-0812">Transmembrane</keyword>
<evidence type="ECO:0000256" key="4">
    <source>
        <dbReference type="ARBA" id="ARBA00022827"/>
    </source>
</evidence>
<reference evidence="9 10" key="1">
    <citation type="submission" date="2019-08" db="EMBL/GenBank/DDBJ databases">
        <title>Complete genome sequence of Arcobacter acticola.</title>
        <authorList>
            <person name="Miller W."/>
        </authorList>
    </citation>
    <scope>NUCLEOTIDE SEQUENCE [LARGE SCALE GENOMIC DNA]</scope>
    <source>
        <strain evidence="9 10">KCTC 52212</strain>
    </source>
</reference>
<evidence type="ECO:0000256" key="3">
    <source>
        <dbReference type="ARBA" id="ARBA00022630"/>
    </source>
</evidence>
<dbReference type="GO" id="GO:0006072">
    <property type="term" value="P:glycerol-3-phosphate metabolic process"/>
    <property type="evidence" value="ECO:0007669"/>
    <property type="project" value="InterPro"/>
</dbReference>
<keyword evidence="3" id="KW-0285">Flavoprotein</keyword>
<keyword evidence="6" id="KW-0472">Membrane</keyword>
<dbReference type="GO" id="GO:0004368">
    <property type="term" value="F:glycerol-3-phosphate dehydrogenase (quinone) activity"/>
    <property type="evidence" value="ECO:0007669"/>
    <property type="project" value="InterPro"/>
</dbReference>
<dbReference type="EMBL" id="CP042652">
    <property type="protein sequence ID" value="QKE28094.1"/>
    <property type="molecule type" value="Genomic_DNA"/>
</dbReference>
<dbReference type="InterPro" id="IPR006076">
    <property type="entry name" value="FAD-dep_OxRdtase"/>
</dbReference>
<dbReference type="RefSeq" id="WP_172125377.1">
    <property type="nucleotide sequence ID" value="NZ_CP042652.1"/>
</dbReference>
<comment type="cofactor">
    <cofactor evidence="1">
        <name>FAD</name>
        <dbReference type="ChEBI" id="CHEBI:57692"/>
    </cofactor>
</comment>
<dbReference type="Proteomes" id="UP000503483">
    <property type="component" value="Chromosome"/>
</dbReference>
<evidence type="ECO:0000259" key="7">
    <source>
        <dbReference type="Pfam" id="PF01266"/>
    </source>
</evidence>
<dbReference type="Pfam" id="PF16901">
    <property type="entry name" value="DAO_C"/>
    <property type="match status" value="1"/>
</dbReference>
<dbReference type="AlphaFoldDB" id="A0A6M8EY65"/>
<feature type="domain" description="Alpha-glycerophosphate oxidase C-terminal" evidence="8">
    <location>
        <begin position="394"/>
        <end position="514"/>
    </location>
</feature>
<dbReference type="KEGG" id="paco:AACT_0901"/>
<dbReference type="SUPFAM" id="SSF51905">
    <property type="entry name" value="FAD/NAD(P)-binding domain"/>
    <property type="match status" value="1"/>
</dbReference>
<keyword evidence="6" id="KW-1133">Transmembrane helix</keyword>